<gene>
    <name evidence="1" type="ORF">TAV2_LOCUS4396</name>
</gene>
<name>A0AAU9RKZ2_THLAR</name>
<organism evidence="1 2">
    <name type="scientific">Thlaspi arvense</name>
    <name type="common">Field penny-cress</name>
    <dbReference type="NCBI Taxonomy" id="13288"/>
    <lineage>
        <taxon>Eukaryota</taxon>
        <taxon>Viridiplantae</taxon>
        <taxon>Streptophyta</taxon>
        <taxon>Embryophyta</taxon>
        <taxon>Tracheophyta</taxon>
        <taxon>Spermatophyta</taxon>
        <taxon>Magnoliopsida</taxon>
        <taxon>eudicotyledons</taxon>
        <taxon>Gunneridae</taxon>
        <taxon>Pentapetalae</taxon>
        <taxon>rosids</taxon>
        <taxon>malvids</taxon>
        <taxon>Brassicales</taxon>
        <taxon>Brassicaceae</taxon>
        <taxon>Thlaspideae</taxon>
        <taxon>Thlaspi</taxon>
    </lineage>
</organism>
<reference evidence="1 2" key="1">
    <citation type="submission" date="2022-03" db="EMBL/GenBank/DDBJ databases">
        <authorList>
            <person name="Nunn A."/>
            <person name="Chopra R."/>
            <person name="Nunn A."/>
            <person name="Contreras Garrido A."/>
        </authorList>
    </citation>
    <scope>NUCLEOTIDE SEQUENCE [LARGE SCALE GENOMIC DNA]</scope>
</reference>
<dbReference type="Proteomes" id="UP000836841">
    <property type="component" value="Unassembled WGS sequence"/>
</dbReference>
<dbReference type="EMBL" id="CAJVSB020000077">
    <property type="protein sequence ID" value="CAH2041094.1"/>
    <property type="molecule type" value="Genomic_DNA"/>
</dbReference>
<evidence type="ECO:0000313" key="1">
    <source>
        <dbReference type="EMBL" id="CAH2041094.1"/>
    </source>
</evidence>
<dbReference type="AlphaFoldDB" id="A0AAU9RKZ2"/>
<proteinExistence type="predicted"/>
<evidence type="ECO:0000313" key="2">
    <source>
        <dbReference type="Proteomes" id="UP000836841"/>
    </source>
</evidence>
<comment type="caution">
    <text evidence="1">The sequence shown here is derived from an EMBL/GenBank/DDBJ whole genome shotgun (WGS) entry which is preliminary data.</text>
</comment>
<protein>
    <submittedName>
        <fullName evidence="1">Uncharacterized protein</fullName>
    </submittedName>
</protein>
<accession>A0AAU9RKZ2</accession>
<sequence>MRGRRESSNCRLRGKIDSNGCTAAFLEERLNMGLNFILSAEVRIFLFVDKGATFLEILIVADRSREEGLQIWGWVDGGRIKENLLCCLQFI</sequence>
<keyword evidence="2" id="KW-1185">Reference proteome</keyword>